<sequence length="444" mass="48500">MAHGSLVSRLIWLLASSMAALWVLGSVAAGTLTVFEINERLDDAIEEVAQRLLPATYEAVRQPEAMQQMAKQLVATMDPRALAYQIVGPTGEIAMRSENAPETPFPVPRQAGFHDTPQYRVYAQPAAADGYFIEVAEPRAHRAESLWRATALTVGPLLLFLPLLWFLIRWAVFRSMRSLDQLRVEISRRDGSNLSQIPDMGLPTELAPIQAAVNRLLERLERALATERQFAANSAHELRTPIAAVLAQMQLLSAQLAGTPHAERSARIVVQIKGLSSLAEKLLQLSRSGAGVGMLRERVDIMTVVQILVDEFRRREDVRDRLVVTAEGPDEFIVQGELDIIGITLRNLIENAVRYGAPDEPIELVVSHDRQIRLLNGGAVIPSEILDTLKNPFVRGCSVGAGGGLGLAIVDSVMKQIGGSLTLISPVMGRGGGFEARLIFPEPA</sequence>
<evidence type="ECO:0000256" key="2">
    <source>
        <dbReference type="ARBA" id="ARBA00004141"/>
    </source>
</evidence>
<keyword evidence="5" id="KW-0808">Transferase</keyword>
<evidence type="ECO:0000256" key="1">
    <source>
        <dbReference type="ARBA" id="ARBA00000085"/>
    </source>
</evidence>
<keyword evidence="4" id="KW-0597">Phosphoprotein</keyword>
<dbReference type="InterPro" id="IPR003594">
    <property type="entry name" value="HATPase_dom"/>
</dbReference>
<organism evidence="15 16">
    <name type="scientific">Bradyrhizobium erythrophlei</name>
    <dbReference type="NCBI Taxonomy" id="1437360"/>
    <lineage>
        <taxon>Bacteria</taxon>
        <taxon>Pseudomonadati</taxon>
        <taxon>Pseudomonadota</taxon>
        <taxon>Alphaproteobacteria</taxon>
        <taxon>Hyphomicrobiales</taxon>
        <taxon>Nitrobacteraceae</taxon>
        <taxon>Bradyrhizobium</taxon>
    </lineage>
</organism>
<keyword evidence="9" id="KW-0067">ATP-binding</keyword>
<keyword evidence="8 15" id="KW-0418">Kinase</keyword>
<dbReference type="InterPro" id="IPR005467">
    <property type="entry name" value="His_kinase_dom"/>
</dbReference>
<feature type="domain" description="Histidine kinase" evidence="13">
    <location>
        <begin position="233"/>
        <end position="444"/>
    </location>
</feature>
<evidence type="ECO:0000256" key="7">
    <source>
        <dbReference type="ARBA" id="ARBA00022741"/>
    </source>
</evidence>
<keyword evidence="10 12" id="KW-1133">Transmembrane helix</keyword>
<evidence type="ECO:0000256" key="6">
    <source>
        <dbReference type="ARBA" id="ARBA00022692"/>
    </source>
</evidence>
<dbReference type="Pfam" id="PF00512">
    <property type="entry name" value="HisKA"/>
    <property type="match status" value="1"/>
</dbReference>
<dbReference type="SMART" id="SM00388">
    <property type="entry name" value="HisKA"/>
    <property type="match status" value="1"/>
</dbReference>
<evidence type="ECO:0000256" key="8">
    <source>
        <dbReference type="ARBA" id="ARBA00022777"/>
    </source>
</evidence>
<dbReference type="PANTHER" id="PTHR45436:SF14">
    <property type="entry name" value="SENSOR PROTEIN QSEC"/>
    <property type="match status" value="1"/>
</dbReference>
<feature type="transmembrane region" description="Helical" evidence="12">
    <location>
        <begin position="146"/>
        <end position="168"/>
    </location>
</feature>
<dbReference type="SMART" id="SM00387">
    <property type="entry name" value="HATPase_c"/>
    <property type="match status" value="1"/>
</dbReference>
<evidence type="ECO:0000256" key="9">
    <source>
        <dbReference type="ARBA" id="ARBA00022840"/>
    </source>
</evidence>
<dbReference type="RefSeq" id="WP_092124303.1">
    <property type="nucleotide sequence ID" value="NZ_FNTH01000001.1"/>
</dbReference>
<name>A0A1H5GBR3_9BRAD</name>
<dbReference type="PANTHER" id="PTHR45436">
    <property type="entry name" value="SENSOR HISTIDINE KINASE YKOH"/>
    <property type="match status" value="1"/>
</dbReference>
<keyword evidence="6 12" id="KW-0812">Transmembrane</keyword>
<dbReference type="EC" id="2.7.13.3" evidence="3"/>
<dbReference type="InterPro" id="IPR050428">
    <property type="entry name" value="TCS_sensor_his_kinase"/>
</dbReference>
<proteinExistence type="predicted"/>
<evidence type="ECO:0000256" key="3">
    <source>
        <dbReference type="ARBA" id="ARBA00012438"/>
    </source>
</evidence>
<dbReference type="AlphaFoldDB" id="A0A1H5GBR3"/>
<dbReference type="EMBL" id="FNTH01000001">
    <property type="protein sequence ID" value="SEE13176.1"/>
    <property type="molecule type" value="Genomic_DNA"/>
</dbReference>
<comment type="catalytic activity">
    <reaction evidence="1">
        <text>ATP + protein L-histidine = ADP + protein N-phospho-L-histidine.</text>
        <dbReference type="EC" id="2.7.13.3"/>
    </reaction>
</comment>
<keyword evidence="11" id="KW-0902">Two-component regulatory system</keyword>
<evidence type="ECO:0000256" key="10">
    <source>
        <dbReference type="ARBA" id="ARBA00022989"/>
    </source>
</evidence>
<dbReference type="Gene3D" id="1.10.287.130">
    <property type="match status" value="1"/>
</dbReference>
<evidence type="ECO:0000313" key="16">
    <source>
        <dbReference type="Proteomes" id="UP000198992"/>
    </source>
</evidence>
<dbReference type="SUPFAM" id="SSF47384">
    <property type="entry name" value="Homodimeric domain of signal transducing histidine kinase"/>
    <property type="match status" value="1"/>
</dbReference>
<keyword evidence="7" id="KW-0547">Nucleotide-binding</keyword>
<evidence type="ECO:0000256" key="4">
    <source>
        <dbReference type="ARBA" id="ARBA00022553"/>
    </source>
</evidence>
<dbReference type="CDD" id="cd00082">
    <property type="entry name" value="HisKA"/>
    <property type="match status" value="1"/>
</dbReference>
<feature type="domain" description="HAMP" evidence="14">
    <location>
        <begin position="173"/>
        <end position="225"/>
    </location>
</feature>
<dbReference type="Proteomes" id="UP000198992">
    <property type="component" value="Unassembled WGS sequence"/>
</dbReference>
<evidence type="ECO:0000259" key="13">
    <source>
        <dbReference type="PROSITE" id="PS50109"/>
    </source>
</evidence>
<evidence type="ECO:0000256" key="12">
    <source>
        <dbReference type="SAM" id="Phobius"/>
    </source>
</evidence>
<dbReference type="InterPro" id="IPR036097">
    <property type="entry name" value="HisK_dim/P_sf"/>
</dbReference>
<dbReference type="GO" id="GO:0005886">
    <property type="term" value="C:plasma membrane"/>
    <property type="evidence" value="ECO:0007669"/>
    <property type="project" value="TreeGrafter"/>
</dbReference>
<dbReference type="PROSITE" id="PS50885">
    <property type="entry name" value="HAMP"/>
    <property type="match status" value="1"/>
</dbReference>
<dbReference type="InterPro" id="IPR003661">
    <property type="entry name" value="HisK_dim/P_dom"/>
</dbReference>
<evidence type="ECO:0000256" key="11">
    <source>
        <dbReference type="ARBA" id="ARBA00023012"/>
    </source>
</evidence>
<gene>
    <name evidence="15" type="ORF">SAMN05444164_7025</name>
</gene>
<dbReference type="SUPFAM" id="SSF55874">
    <property type="entry name" value="ATPase domain of HSP90 chaperone/DNA topoisomerase II/histidine kinase"/>
    <property type="match status" value="1"/>
</dbReference>
<evidence type="ECO:0000313" key="15">
    <source>
        <dbReference type="EMBL" id="SEE13176.1"/>
    </source>
</evidence>
<dbReference type="Pfam" id="PF02518">
    <property type="entry name" value="HATPase_c"/>
    <property type="match status" value="1"/>
</dbReference>
<dbReference type="GO" id="GO:0000155">
    <property type="term" value="F:phosphorelay sensor kinase activity"/>
    <property type="evidence" value="ECO:0007669"/>
    <property type="project" value="InterPro"/>
</dbReference>
<reference evidence="15 16" key="1">
    <citation type="submission" date="2016-10" db="EMBL/GenBank/DDBJ databases">
        <authorList>
            <person name="de Groot N.N."/>
        </authorList>
    </citation>
    <scope>NUCLEOTIDE SEQUENCE [LARGE SCALE GENOMIC DNA]</scope>
    <source>
        <strain evidence="15 16">MT12</strain>
    </source>
</reference>
<keyword evidence="12" id="KW-0472">Membrane</keyword>
<dbReference type="InterPro" id="IPR036890">
    <property type="entry name" value="HATPase_C_sf"/>
</dbReference>
<dbReference type="GO" id="GO:0005524">
    <property type="term" value="F:ATP binding"/>
    <property type="evidence" value="ECO:0007669"/>
    <property type="project" value="UniProtKB-KW"/>
</dbReference>
<evidence type="ECO:0000259" key="14">
    <source>
        <dbReference type="PROSITE" id="PS50885"/>
    </source>
</evidence>
<protein>
    <recommendedName>
        <fullName evidence="3">histidine kinase</fullName>
        <ecNumber evidence="3">2.7.13.3</ecNumber>
    </recommendedName>
</protein>
<dbReference type="OrthoDB" id="9809766at2"/>
<evidence type="ECO:0000256" key="5">
    <source>
        <dbReference type="ARBA" id="ARBA00022679"/>
    </source>
</evidence>
<accession>A0A1H5GBR3</accession>
<dbReference type="Gene3D" id="3.30.565.10">
    <property type="entry name" value="Histidine kinase-like ATPase, C-terminal domain"/>
    <property type="match status" value="1"/>
</dbReference>
<dbReference type="PROSITE" id="PS50109">
    <property type="entry name" value="HIS_KIN"/>
    <property type="match status" value="1"/>
</dbReference>
<dbReference type="InterPro" id="IPR003660">
    <property type="entry name" value="HAMP_dom"/>
</dbReference>
<comment type="subcellular location">
    <subcellularLocation>
        <location evidence="2">Membrane</location>
        <topology evidence="2">Multi-pass membrane protein</topology>
    </subcellularLocation>
</comment>